<organism evidence="2">
    <name type="scientific">Caldiarchaeum subterraneum</name>
    <dbReference type="NCBI Taxonomy" id="311458"/>
    <lineage>
        <taxon>Archaea</taxon>
        <taxon>Nitrososphaerota</taxon>
        <taxon>Candidatus Caldarchaeales</taxon>
        <taxon>Candidatus Caldarchaeaceae</taxon>
        <taxon>Candidatus Caldarchaeum</taxon>
    </lineage>
</organism>
<accession>A0A7C5U5A6</accession>
<sequence length="141" mass="16093">MVDPEAYVDVNIFVYWLGNHPAFGRTSYGWIKRIEQAQRGRYVTSALTLYQTTVIVAGLTGKNLKDRGLVERVMRSLRSLTGLRILPLTVEDLTQATKVMNDYNLDYEDAVHLAAAIRSKAKEIISNDEHFDRTSLKRKFS</sequence>
<feature type="domain" description="PIN" evidence="1">
    <location>
        <begin position="7"/>
        <end position="134"/>
    </location>
</feature>
<dbReference type="Gene3D" id="3.40.50.1010">
    <property type="entry name" value="5'-nuclease"/>
    <property type="match status" value="1"/>
</dbReference>
<evidence type="ECO:0000259" key="1">
    <source>
        <dbReference type="Pfam" id="PF01850"/>
    </source>
</evidence>
<comment type="caution">
    <text evidence="2">The sequence shown here is derived from an EMBL/GenBank/DDBJ whole genome shotgun (WGS) entry which is preliminary data.</text>
</comment>
<name>A0A7C5U5A6_CALS0</name>
<dbReference type="InterPro" id="IPR002716">
    <property type="entry name" value="PIN_dom"/>
</dbReference>
<proteinExistence type="predicted"/>
<dbReference type="SUPFAM" id="SSF88723">
    <property type="entry name" value="PIN domain-like"/>
    <property type="match status" value="1"/>
</dbReference>
<dbReference type="Pfam" id="PF01850">
    <property type="entry name" value="PIN"/>
    <property type="match status" value="1"/>
</dbReference>
<dbReference type="PANTHER" id="PTHR38826:SF5">
    <property type="entry name" value="RIBONUCLEASE VAPC13"/>
    <property type="match status" value="1"/>
</dbReference>
<reference evidence="2" key="1">
    <citation type="journal article" date="2020" name="mSystems">
        <title>Genome- and Community-Level Interaction Insights into Carbon Utilization and Element Cycling Functions of Hydrothermarchaeota in Hydrothermal Sediment.</title>
        <authorList>
            <person name="Zhou Z."/>
            <person name="Liu Y."/>
            <person name="Xu W."/>
            <person name="Pan J."/>
            <person name="Luo Z.H."/>
            <person name="Li M."/>
        </authorList>
    </citation>
    <scope>NUCLEOTIDE SEQUENCE [LARGE SCALE GENOMIC DNA]</scope>
    <source>
        <strain evidence="2">SpSt-1084</strain>
    </source>
</reference>
<dbReference type="PANTHER" id="PTHR38826">
    <property type="entry name" value="RIBONUCLEASE VAPC13"/>
    <property type="match status" value="1"/>
</dbReference>
<dbReference type="EMBL" id="DRXS01000001">
    <property type="protein sequence ID" value="HHR40196.1"/>
    <property type="molecule type" value="Genomic_DNA"/>
</dbReference>
<dbReference type="CDD" id="cd09854">
    <property type="entry name" value="PIN_VapC-like"/>
    <property type="match status" value="1"/>
</dbReference>
<protein>
    <submittedName>
        <fullName evidence="2">PIN domain-containing protein</fullName>
    </submittedName>
</protein>
<evidence type="ECO:0000313" key="2">
    <source>
        <dbReference type="EMBL" id="HHR40196.1"/>
    </source>
</evidence>
<dbReference type="InterPro" id="IPR029060">
    <property type="entry name" value="PIN-like_dom_sf"/>
</dbReference>
<gene>
    <name evidence="2" type="ORF">ENM42_00030</name>
</gene>
<dbReference type="AlphaFoldDB" id="A0A7C5U5A6"/>
<dbReference type="InterPro" id="IPR052106">
    <property type="entry name" value="PINc/VapC_TA"/>
</dbReference>